<comment type="caution">
    <text evidence="1">The sequence shown here is derived from an EMBL/GenBank/DDBJ whole genome shotgun (WGS) entry which is preliminary data.</text>
</comment>
<proteinExistence type="predicted"/>
<dbReference type="Proteomes" id="UP000533639">
    <property type="component" value="Unassembled WGS sequence"/>
</dbReference>
<sequence length="94" mass="10708">MLIREIRGKQKKQAYIMNTKFESLKASVQEIIDLIAAGDSRGANNKLLDVSEVLDEMIDFAEEDEEVREISRYQVLLNQLHVKLNGEEEVDGDA</sequence>
<dbReference type="EMBL" id="CAIJDE010000029">
    <property type="protein sequence ID" value="CAC9973235.1"/>
    <property type="molecule type" value="Genomic_DNA"/>
</dbReference>
<reference evidence="1 2" key="1">
    <citation type="submission" date="2020-06" db="EMBL/GenBank/DDBJ databases">
        <authorList>
            <person name="Criscuolo A."/>
        </authorList>
    </citation>
    <scope>NUCLEOTIDE SEQUENCE [LARGE SCALE GENOMIC DNA]</scope>
    <source>
        <strain evidence="1">PXU-55</strain>
    </source>
</reference>
<keyword evidence="2" id="KW-1185">Reference proteome</keyword>
<protein>
    <submittedName>
        <fullName evidence="1">Uncharacterized protein</fullName>
    </submittedName>
</protein>
<evidence type="ECO:0000313" key="2">
    <source>
        <dbReference type="Proteomes" id="UP000533639"/>
    </source>
</evidence>
<dbReference type="AlphaFoldDB" id="A0A9N8IZ71"/>
<accession>A0A9N8IZ71</accession>
<organism evidence="1 2">
    <name type="scientific">Flavobacterium panici</name>
    <dbReference type="NCBI Taxonomy" id="2654843"/>
    <lineage>
        <taxon>Bacteria</taxon>
        <taxon>Pseudomonadati</taxon>
        <taxon>Bacteroidota</taxon>
        <taxon>Flavobacteriia</taxon>
        <taxon>Flavobacteriales</taxon>
        <taxon>Flavobacteriaceae</taxon>
        <taxon>Flavobacterium</taxon>
    </lineage>
</organism>
<name>A0A9N8IZ71_9FLAO</name>
<gene>
    <name evidence="1" type="ORF">FLAPXU55_00914</name>
</gene>
<evidence type="ECO:0000313" key="1">
    <source>
        <dbReference type="EMBL" id="CAC9973235.1"/>
    </source>
</evidence>